<evidence type="ECO:0000313" key="3">
    <source>
        <dbReference type="Proteomes" id="UP000324800"/>
    </source>
</evidence>
<dbReference type="Proteomes" id="UP000324800">
    <property type="component" value="Unassembled WGS sequence"/>
</dbReference>
<feature type="region of interest" description="Disordered" evidence="1">
    <location>
        <begin position="263"/>
        <end position="313"/>
    </location>
</feature>
<feature type="compositionally biased region" description="Acidic residues" evidence="1">
    <location>
        <begin position="278"/>
        <end position="304"/>
    </location>
</feature>
<reference evidence="2 3" key="1">
    <citation type="submission" date="2019-03" db="EMBL/GenBank/DDBJ databases">
        <title>Single cell metagenomics reveals metabolic interactions within the superorganism composed of flagellate Streblomastix strix and complex community of Bacteroidetes bacteria on its surface.</title>
        <authorList>
            <person name="Treitli S.C."/>
            <person name="Kolisko M."/>
            <person name="Husnik F."/>
            <person name="Keeling P."/>
            <person name="Hampl V."/>
        </authorList>
    </citation>
    <scope>NUCLEOTIDE SEQUENCE [LARGE SCALE GENOMIC DNA]</scope>
    <source>
        <strain evidence="2">ST1C</strain>
    </source>
</reference>
<gene>
    <name evidence="2" type="ORF">EZS28_020021</name>
</gene>
<name>A0A5J4VPM8_9EUKA</name>
<dbReference type="InterPro" id="IPR032675">
    <property type="entry name" value="LRR_dom_sf"/>
</dbReference>
<accession>A0A5J4VPM8</accession>
<dbReference type="Gene3D" id="3.80.10.10">
    <property type="entry name" value="Ribonuclease Inhibitor"/>
    <property type="match status" value="1"/>
</dbReference>
<dbReference type="Pfam" id="PF13516">
    <property type="entry name" value="LRR_6"/>
    <property type="match status" value="4"/>
</dbReference>
<dbReference type="EMBL" id="SNRW01005754">
    <property type="protein sequence ID" value="KAA6384451.1"/>
    <property type="molecule type" value="Genomic_DNA"/>
</dbReference>
<dbReference type="AlphaFoldDB" id="A0A5J4VPM8"/>
<dbReference type="PANTHER" id="PTHR24114:SF50">
    <property type="entry name" value="RNI-LIKE PROTEIN"/>
    <property type="match status" value="1"/>
</dbReference>
<dbReference type="InterPro" id="IPR016024">
    <property type="entry name" value="ARM-type_fold"/>
</dbReference>
<dbReference type="SMART" id="SM00368">
    <property type="entry name" value="LRR_RI"/>
    <property type="match status" value="5"/>
</dbReference>
<dbReference type="SUPFAM" id="SSF48371">
    <property type="entry name" value="ARM repeat"/>
    <property type="match status" value="1"/>
</dbReference>
<dbReference type="InterPro" id="IPR001611">
    <property type="entry name" value="Leu-rich_rpt"/>
</dbReference>
<sequence>MLEHLCPLTDDEADMLFVAKCEDLKRPPTEIQRDRFVRLLRRNCRGSVFDLAESGIGPTTMMVLEDVLLKYDQFSVLRLASNTLRDKGAMSIASFLKRGGGHIVHLDLRSNDIGPYGATELFSALFENSTLISIDLSSIAGANRNHVGSAVVAFAELIASNDVISSINLDSNSVTIDGLTAIVQALVSSNVSLSSLELSQNKLGWEGAALIGALLPNTKLLHIGFSGNEIGDKGVISIARGILETPEDVLQQIEKKRLELREKRKKARERRGLPEKEYNDDEDEDEDGFSSDDDDYDDEDDNYNESDSKQKNLQKKLSKIGSKAFMKKKSALGKLGFNKNRTGNSTNSNRGISPTIQIGQTFNSQQTAAIIIAIIWKKQREFKERCHFANGCIIHYGFAYWRSAEHCWICIKVGQTSETAWSEYQVSSRKECKSKSTRRSCEFIICIQSKQRRFQPTWYKICCWSHAHQQHPHTPIPAKRRKKQFIITFSIQSTISVSTVAIADPIVITTEQLRPVTVIQIAIIIRAAVIDIEEGAEQINNIITVDITTIITIQSVAAHPTDRLNV</sequence>
<proteinExistence type="predicted"/>
<organism evidence="2 3">
    <name type="scientific">Streblomastix strix</name>
    <dbReference type="NCBI Taxonomy" id="222440"/>
    <lineage>
        <taxon>Eukaryota</taxon>
        <taxon>Metamonada</taxon>
        <taxon>Preaxostyla</taxon>
        <taxon>Oxymonadida</taxon>
        <taxon>Streblomastigidae</taxon>
        <taxon>Streblomastix</taxon>
    </lineage>
</organism>
<evidence type="ECO:0000256" key="1">
    <source>
        <dbReference type="SAM" id="MobiDB-lite"/>
    </source>
</evidence>
<dbReference type="InterPro" id="IPR052394">
    <property type="entry name" value="LRR-containing"/>
</dbReference>
<dbReference type="OrthoDB" id="120976at2759"/>
<comment type="caution">
    <text evidence="2">The sequence shown here is derived from an EMBL/GenBank/DDBJ whole genome shotgun (WGS) entry which is preliminary data.</text>
</comment>
<dbReference type="PANTHER" id="PTHR24114">
    <property type="entry name" value="LEUCINE RICH REPEAT FAMILY PROTEIN"/>
    <property type="match status" value="1"/>
</dbReference>
<protein>
    <submittedName>
        <fullName evidence="2">Putative leucine Rich Repeat family protein</fullName>
    </submittedName>
</protein>
<dbReference type="SUPFAM" id="SSF52047">
    <property type="entry name" value="RNI-like"/>
    <property type="match status" value="1"/>
</dbReference>
<evidence type="ECO:0000313" key="2">
    <source>
        <dbReference type="EMBL" id="KAA6384451.1"/>
    </source>
</evidence>